<dbReference type="InterPro" id="IPR052043">
    <property type="entry name" value="PolySaccharide_Degr_Enz"/>
</dbReference>
<sequence>MKPLPRLTRAISTLLGWLLIVATSLAAADTKPIDRTTILPLLERAADWQLAHLEPVNTLKVMREETRNPRSWQQGAFYIGLTALAERSKAERFKEAILSHGRSQKWRLGERTYHADDQAIGQSYLWASAHGAGPEAIGPTRRRLDAIMAAPPTNDLDARGEAQCWDRWCWCDALFMAPPLWVELTRITKDPRYAEFAHKEWKATQDYLYDREEHLFYRDSRFFEKRDSKGRKLFWSRGNGWVFAGVARVLTVLPKNDPTRPVYEALFKEMAAKIQTLQKPDGYWPTSLLAPENAPPESSGTGFFVYGLAWGINAGLLDRATYEPSVLRGWQALEKAVDADGRLGWVQQVSDRPEQVAQSDTQFYGVGALLLAGSAVLDLYR</sequence>
<dbReference type="PANTHER" id="PTHR33886">
    <property type="entry name" value="UNSATURATED RHAMNOGALACTURONAN HYDROLASE (EUROFUNG)"/>
    <property type="match status" value="1"/>
</dbReference>
<dbReference type="PANTHER" id="PTHR33886:SF8">
    <property type="entry name" value="UNSATURATED RHAMNOGALACTURONAN HYDROLASE (EUROFUNG)"/>
    <property type="match status" value="1"/>
</dbReference>
<dbReference type="Pfam" id="PF07470">
    <property type="entry name" value="Glyco_hydro_88"/>
    <property type="match status" value="1"/>
</dbReference>
<keyword evidence="4" id="KW-1185">Reference proteome</keyword>
<organism evidence="3 4">
    <name type="scientific">Steroidobacter flavus</name>
    <dbReference type="NCBI Taxonomy" id="1842136"/>
    <lineage>
        <taxon>Bacteria</taxon>
        <taxon>Pseudomonadati</taxon>
        <taxon>Pseudomonadota</taxon>
        <taxon>Gammaproteobacteria</taxon>
        <taxon>Steroidobacterales</taxon>
        <taxon>Steroidobacteraceae</taxon>
        <taxon>Steroidobacter</taxon>
    </lineage>
</organism>
<keyword evidence="2" id="KW-0732">Signal</keyword>
<reference evidence="4" key="1">
    <citation type="journal article" date="2019" name="Int. J. Syst. Evol. Microbiol.">
        <title>The Global Catalogue of Microorganisms (GCM) 10K type strain sequencing project: providing services to taxonomists for standard genome sequencing and annotation.</title>
        <authorList>
            <consortium name="The Broad Institute Genomics Platform"/>
            <consortium name="The Broad Institute Genome Sequencing Center for Infectious Disease"/>
            <person name="Wu L."/>
            <person name="Ma J."/>
        </authorList>
    </citation>
    <scope>NUCLEOTIDE SEQUENCE [LARGE SCALE GENOMIC DNA]</scope>
    <source>
        <strain evidence="4">CGMCC 1.10759</strain>
    </source>
</reference>
<comment type="caution">
    <text evidence="3">The sequence shown here is derived from an EMBL/GenBank/DDBJ whole genome shotgun (WGS) entry which is preliminary data.</text>
</comment>
<dbReference type="Proteomes" id="UP001595904">
    <property type="component" value="Unassembled WGS sequence"/>
</dbReference>
<dbReference type="SUPFAM" id="SSF48208">
    <property type="entry name" value="Six-hairpin glycosidases"/>
    <property type="match status" value="1"/>
</dbReference>
<evidence type="ECO:0000256" key="2">
    <source>
        <dbReference type="SAM" id="SignalP"/>
    </source>
</evidence>
<dbReference type="InterPro" id="IPR010905">
    <property type="entry name" value="Glyco_hydro_88"/>
</dbReference>
<dbReference type="InterPro" id="IPR012341">
    <property type="entry name" value="6hp_glycosidase-like_sf"/>
</dbReference>
<proteinExistence type="predicted"/>
<evidence type="ECO:0000256" key="1">
    <source>
        <dbReference type="ARBA" id="ARBA00022801"/>
    </source>
</evidence>
<protein>
    <submittedName>
        <fullName evidence="3">Glycoside hydrolase family 105 protein</fullName>
    </submittedName>
</protein>
<dbReference type="EMBL" id="JBHSDU010000002">
    <property type="protein sequence ID" value="MFC4308470.1"/>
    <property type="molecule type" value="Genomic_DNA"/>
</dbReference>
<dbReference type="GO" id="GO:0016787">
    <property type="term" value="F:hydrolase activity"/>
    <property type="evidence" value="ECO:0007669"/>
    <property type="project" value="UniProtKB-KW"/>
</dbReference>
<dbReference type="RefSeq" id="WP_380595561.1">
    <property type="nucleotide sequence ID" value="NZ_JBHSDU010000002.1"/>
</dbReference>
<feature type="chain" id="PRO_5047067497" evidence="2">
    <location>
        <begin position="27"/>
        <end position="381"/>
    </location>
</feature>
<dbReference type="InterPro" id="IPR008928">
    <property type="entry name" value="6-hairpin_glycosidase_sf"/>
</dbReference>
<name>A0ABV8SM84_9GAMM</name>
<evidence type="ECO:0000313" key="4">
    <source>
        <dbReference type="Proteomes" id="UP001595904"/>
    </source>
</evidence>
<gene>
    <name evidence="3" type="ORF">ACFPN2_05190</name>
</gene>
<keyword evidence="1 3" id="KW-0378">Hydrolase</keyword>
<dbReference type="Gene3D" id="1.50.10.10">
    <property type="match status" value="1"/>
</dbReference>
<feature type="signal peptide" evidence="2">
    <location>
        <begin position="1"/>
        <end position="26"/>
    </location>
</feature>
<evidence type="ECO:0000313" key="3">
    <source>
        <dbReference type="EMBL" id="MFC4308470.1"/>
    </source>
</evidence>
<accession>A0ABV8SM84</accession>